<gene>
    <name evidence="2" type="ORF">ABC228_00655</name>
</gene>
<dbReference type="EMBL" id="JBDIML010000001">
    <property type="protein sequence ID" value="MEN2765685.1"/>
    <property type="molecule type" value="Genomic_DNA"/>
</dbReference>
<proteinExistence type="predicted"/>
<dbReference type="Gene3D" id="2.40.30.200">
    <property type="match status" value="1"/>
</dbReference>
<feature type="domain" description="Siphovirus-type tail component RIFT-related" evidence="1">
    <location>
        <begin position="10"/>
        <end position="125"/>
    </location>
</feature>
<dbReference type="InterPro" id="IPR008841">
    <property type="entry name" value="Siphovirus-type_tail_N"/>
</dbReference>
<organism evidence="2 3">
    <name type="scientific">Ornithinibacillus xuwenensis</name>
    <dbReference type="NCBI Taxonomy" id="3144668"/>
    <lineage>
        <taxon>Bacteria</taxon>
        <taxon>Bacillati</taxon>
        <taxon>Bacillota</taxon>
        <taxon>Bacilli</taxon>
        <taxon>Bacillales</taxon>
        <taxon>Bacillaceae</taxon>
        <taxon>Ornithinibacillus</taxon>
    </lineage>
</organism>
<evidence type="ECO:0000259" key="1">
    <source>
        <dbReference type="Pfam" id="PF05709"/>
    </source>
</evidence>
<sequence length="271" mass="31032">MRNLIHLWDINGVKINLSKYGLIGRRLIVPSPSYTTTEESVEGRPGSIVLGKQLNPRPLTAIFIVEASDYADVLLLRDELFNLFRDKFYVGEVDQPGKRWLVECEAQWELDRININTSSIEVPLTARKGLSESVETSLTPFEWDANMWQWGMGIPYDDYSYEHTTNKFKIYNAGTEIVDPRYMELKITIKGSATEYVELINLTTGETYRYNGVLQAGDTLVIDKLRSTKNSLSVFRDTNKKLITLAPGPNDFEIIGASVERISFDFRFYYV</sequence>
<protein>
    <submittedName>
        <fullName evidence="2">Phage tail family protein</fullName>
    </submittedName>
</protein>
<evidence type="ECO:0000313" key="2">
    <source>
        <dbReference type="EMBL" id="MEN2765685.1"/>
    </source>
</evidence>
<name>A0ABU9XCB6_9BACI</name>
<accession>A0ABU9XCB6</accession>
<dbReference type="Pfam" id="PF05709">
    <property type="entry name" value="Sipho_tail"/>
    <property type="match status" value="1"/>
</dbReference>
<dbReference type="Proteomes" id="UP001444625">
    <property type="component" value="Unassembled WGS sequence"/>
</dbReference>
<reference evidence="2 3" key="1">
    <citation type="submission" date="2024-05" db="EMBL/GenBank/DDBJ databases">
        <authorList>
            <person name="Haq I."/>
            <person name="Ullah Z."/>
            <person name="Ahmad R."/>
            <person name="Li M."/>
            <person name="Tong Y."/>
        </authorList>
    </citation>
    <scope>NUCLEOTIDE SEQUENCE [LARGE SCALE GENOMIC DNA]</scope>
    <source>
        <strain evidence="2 3">16A2E</strain>
    </source>
</reference>
<dbReference type="RefSeq" id="WP_345823160.1">
    <property type="nucleotide sequence ID" value="NZ_JBDIML010000001.1"/>
</dbReference>
<evidence type="ECO:0000313" key="3">
    <source>
        <dbReference type="Proteomes" id="UP001444625"/>
    </source>
</evidence>
<comment type="caution">
    <text evidence="2">The sequence shown here is derived from an EMBL/GenBank/DDBJ whole genome shotgun (WGS) entry which is preliminary data.</text>
</comment>
<keyword evidence="3" id="KW-1185">Reference proteome</keyword>